<dbReference type="PANTHER" id="PTHR35495">
    <property type="entry name" value="OS06G0679600 PROTEIN"/>
    <property type="match status" value="1"/>
</dbReference>
<dbReference type="AlphaFoldDB" id="A0AAV5LN21"/>
<accession>A0AAV5LN21</accession>
<dbReference type="Proteomes" id="UP001054252">
    <property type="component" value="Unassembled WGS sequence"/>
</dbReference>
<reference evidence="1 2" key="1">
    <citation type="journal article" date="2021" name="Commun. Biol.">
        <title>The genome of Shorea leprosula (Dipterocarpaceae) highlights the ecological relevance of drought in aseasonal tropical rainforests.</title>
        <authorList>
            <person name="Ng K.K.S."/>
            <person name="Kobayashi M.J."/>
            <person name="Fawcett J.A."/>
            <person name="Hatakeyama M."/>
            <person name="Paape T."/>
            <person name="Ng C.H."/>
            <person name="Ang C.C."/>
            <person name="Tnah L.H."/>
            <person name="Lee C.T."/>
            <person name="Nishiyama T."/>
            <person name="Sese J."/>
            <person name="O'Brien M.J."/>
            <person name="Copetti D."/>
            <person name="Mohd Noor M.I."/>
            <person name="Ong R.C."/>
            <person name="Putra M."/>
            <person name="Sireger I.Z."/>
            <person name="Indrioko S."/>
            <person name="Kosugi Y."/>
            <person name="Izuno A."/>
            <person name="Isagi Y."/>
            <person name="Lee S.L."/>
            <person name="Shimizu K.K."/>
        </authorList>
    </citation>
    <scope>NUCLEOTIDE SEQUENCE [LARGE SCALE GENOMIC DNA]</scope>
    <source>
        <strain evidence="1">214</strain>
    </source>
</reference>
<evidence type="ECO:0000313" key="1">
    <source>
        <dbReference type="EMBL" id="GKV38810.1"/>
    </source>
</evidence>
<sequence length="136" mass="15142">MKGNSRSSSRRNEVFYRYLKPGALAQIRDSRVNARSQKSDSLLANLLTHQVDSVLTQHPSQTQISSMDRLPRFLNKVYGGPCCLRRKKLVANKSVFSLNLNPSGADLESSVNNNDNNGISEDLLINVLNNDVLVAR</sequence>
<gene>
    <name evidence="1" type="ORF">SLEP1_g46681</name>
</gene>
<dbReference type="EMBL" id="BPVZ01000130">
    <property type="protein sequence ID" value="GKV38810.1"/>
    <property type="molecule type" value="Genomic_DNA"/>
</dbReference>
<organism evidence="1 2">
    <name type="scientific">Rubroshorea leprosula</name>
    <dbReference type="NCBI Taxonomy" id="152421"/>
    <lineage>
        <taxon>Eukaryota</taxon>
        <taxon>Viridiplantae</taxon>
        <taxon>Streptophyta</taxon>
        <taxon>Embryophyta</taxon>
        <taxon>Tracheophyta</taxon>
        <taxon>Spermatophyta</taxon>
        <taxon>Magnoliopsida</taxon>
        <taxon>eudicotyledons</taxon>
        <taxon>Gunneridae</taxon>
        <taxon>Pentapetalae</taxon>
        <taxon>rosids</taxon>
        <taxon>malvids</taxon>
        <taxon>Malvales</taxon>
        <taxon>Dipterocarpaceae</taxon>
        <taxon>Rubroshorea</taxon>
    </lineage>
</organism>
<keyword evidence="2" id="KW-1185">Reference proteome</keyword>
<protein>
    <submittedName>
        <fullName evidence="1">Uncharacterized protein</fullName>
    </submittedName>
</protein>
<comment type="caution">
    <text evidence="1">The sequence shown here is derived from an EMBL/GenBank/DDBJ whole genome shotgun (WGS) entry which is preliminary data.</text>
</comment>
<name>A0AAV5LN21_9ROSI</name>
<evidence type="ECO:0000313" key="2">
    <source>
        <dbReference type="Proteomes" id="UP001054252"/>
    </source>
</evidence>
<proteinExistence type="predicted"/>
<dbReference type="PANTHER" id="PTHR35495:SF1">
    <property type="entry name" value="OS06G0679600 PROTEIN"/>
    <property type="match status" value="1"/>
</dbReference>